<organism evidence="1">
    <name type="scientific">hydrothermal vent metagenome</name>
    <dbReference type="NCBI Taxonomy" id="652676"/>
    <lineage>
        <taxon>unclassified sequences</taxon>
        <taxon>metagenomes</taxon>
        <taxon>ecological metagenomes</taxon>
    </lineage>
</organism>
<gene>
    <name evidence="1" type="ORF">MNB_SM-4-398</name>
</gene>
<dbReference type="EMBL" id="FPHF01000026">
    <property type="protein sequence ID" value="SFV53793.1"/>
    <property type="molecule type" value="Genomic_DNA"/>
</dbReference>
<name>A0A1W1BJV7_9ZZZZ</name>
<dbReference type="GO" id="GO:0005509">
    <property type="term" value="F:calcium ion binding"/>
    <property type="evidence" value="ECO:0007669"/>
    <property type="project" value="InterPro"/>
</dbReference>
<proteinExistence type="predicted"/>
<evidence type="ECO:0000313" key="1">
    <source>
        <dbReference type="EMBL" id="SFV53793.1"/>
    </source>
</evidence>
<evidence type="ECO:0008006" key="2">
    <source>
        <dbReference type="Google" id="ProtNLM"/>
    </source>
</evidence>
<sequence length="278" mass="30759">MKNLFVICILAFSSTLFAYIDSDFDGVEDTFDKCPNTPFTQLVDINGCTTKSLVSPHKADIIVGASYSDSNYQTLNATDTYSTTIQVDYYYENFSLQASTSYFLTSASGYTNTGLNDSFVGAAYQFRPFDSLSVRVGAGALLPTYETSLNNNKTDYTGSINLSYTISKVSLFGGYSYTLINDDDTVVTYDDNTTQEINYQNTSALSGGIGFYMSDSLYTSISYNTSDSIYTTVEDIETASLYAYYGINEHWFSTFSYARGISESASENYASIRLGYLF</sequence>
<dbReference type="InterPro" id="IPR028974">
    <property type="entry name" value="TSP_type-3_rpt"/>
</dbReference>
<dbReference type="AlphaFoldDB" id="A0A1W1BJV7"/>
<protein>
    <recommendedName>
        <fullName evidence="2">DUF3187 domain-containing protein</fullName>
    </recommendedName>
</protein>
<accession>A0A1W1BJV7</accession>
<reference evidence="1" key="1">
    <citation type="submission" date="2016-10" db="EMBL/GenBank/DDBJ databases">
        <authorList>
            <person name="de Groot N.N."/>
        </authorList>
    </citation>
    <scope>NUCLEOTIDE SEQUENCE</scope>
</reference>
<dbReference type="SUPFAM" id="SSF103647">
    <property type="entry name" value="TSP type-3 repeat"/>
    <property type="match status" value="1"/>
</dbReference>